<name>A0A1B6ER56_9HEMI</name>
<dbReference type="PANTHER" id="PTHR43176:SF3">
    <property type="entry name" value="3-HYDROXYISOBUTYRYL-COA HYDROLASE, MITOCHONDRIAL"/>
    <property type="match status" value="1"/>
</dbReference>
<organism evidence="6">
    <name type="scientific">Cuerna arida</name>
    <dbReference type="NCBI Taxonomy" id="1464854"/>
    <lineage>
        <taxon>Eukaryota</taxon>
        <taxon>Metazoa</taxon>
        <taxon>Ecdysozoa</taxon>
        <taxon>Arthropoda</taxon>
        <taxon>Hexapoda</taxon>
        <taxon>Insecta</taxon>
        <taxon>Pterygota</taxon>
        <taxon>Neoptera</taxon>
        <taxon>Paraneoptera</taxon>
        <taxon>Hemiptera</taxon>
        <taxon>Auchenorrhyncha</taxon>
        <taxon>Membracoidea</taxon>
        <taxon>Cicadellidae</taxon>
        <taxon>Cicadellinae</taxon>
        <taxon>Proconiini</taxon>
        <taxon>Cuerna</taxon>
    </lineage>
</organism>
<dbReference type="EC" id="3.1.2.4" evidence="3"/>
<dbReference type="AlphaFoldDB" id="A0A1B6ER56"/>
<comment type="catalytic activity">
    <reaction evidence="1">
        <text>3-hydroxy-2-methylpropanoyl-CoA + H2O = 3-hydroxy-2-methylpropanoate + CoA + H(+)</text>
        <dbReference type="Rhea" id="RHEA:20888"/>
        <dbReference type="ChEBI" id="CHEBI:11805"/>
        <dbReference type="ChEBI" id="CHEBI:15377"/>
        <dbReference type="ChEBI" id="CHEBI:15378"/>
        <dbReference type="ChEBI" id="CHEBI:57287"/>
        <dbReference type="ChEBI" id="CHEBI:57340"/>
        <dbReference type="EC" id="3.1.2.4"/>
    </reaction>
</comment>
<evidence type="ECO:0000259" key="5">
    <source>
        <dbReference type="Pfam" id="PF16113"/>
    </source>
</evidence>
<dbReference type="GO" id="GO:0003860">
    <property type="term" value="F:3-hydroxyisobutyryl-CoA hydrolase activity"/>
    <property type="evidence" value="ECO:0007669"/>
    <property type="project" value="UniProtKB-EC"/>
</dbReference>
<evidence type="ECO:0000256" key="2">
    <source>
        <dbReference type="ARBA" id="ARBA00005254"/>
    </source>
</evidence>
<dbReference type="EMBL" id="GECZ01029399">
    <property type="protein sequence ID" value="JAS40370.1"/>
    <property type="molecule type" value="Transcribed_RNA"/>
</dbReference>
<feature type="domain" description="Enoyl-CoA hydratase/isomerase" evidence="5">
    <location>
        <begin position="1"/>
        <end position="149"/>
    </location>
</feature>
<sequence>MKHNLGLYLATTGSRLYGLDVAKAGIATHFCEKKHLQNLENDLLNLKQVTDDNINSILDKYDTQSKNSQFTLNSILPNIEKAFDAKSMEDVLVNLEKDNSEWAKKTLKTLQKMSPTGVKVTFKEFKVAKEMVDIKRVLEMDYRIAFRMIK</sequence>
<comment type="similarity">
    <text evidence="2">Belongs to the enoyl-CoA hydratase/isomerase family.</text>
</comment>
<proteinExistence type="inferred from homology"/>
<evidence type="ECO:0000256" key="1">
    <source>
        <dbReference type="ARBA" id="ARBA00001709"/>
    </source>
</evidence>
<reference evidence="6" key="1">
    <citation type="submission" date="2015-11" db="EMBL/GenBank/DDBJ databases">
        <title>De novo transcriptome assembly of four potential Pierce s Disease insect vectors from Arizona vineyards.</title>
        <authorList>
            <person name="Tassone E.E."/>
        </authorList>
    </citation>
    <scope>NUCLEOTIDE SEQUENCE</scope>
</reference>
<dbReference type="Pfam" id="PF16113">
    <property type="entry name" value="ECH_2"/>
    <property type="match status" value="1"/>
</dbReference>
<evidence type="ECO:0000313" key="6">
    <source>
        <dbReference type="EMBL" id="JAS40370.1"/>
    </source>
</evidence>
<dbReference type="GO" id="GO:0006574">
    <property type="term" value="P:L-valine catabolic process"/>
    <property type="evidence" value="ECO:0007669"/>
    <property type="project" value="TreeGrafter"/>
</dbReference>
<accession>A0A1B6ER56</accession>
<dbReference type="GO" id="GO:0005739">
    <property type="term" value="C:mitochondrion"/>
    <property type="evidence" value="ECO:0007669"/>
    <property type="project" value="TreeGrafter"/>
</dbReference>
<evidence type="ECO:0000256" key="4">
    <source>
        <dbReference type="ARBA" id="ARBA00022801"/>
    </source>
</evidence>
<dbReference type="PANTHER" id="PTHR43176">
    <property type="entry name" value="3-HYDROXYISOBUTYRYL-COA HYDROLASE-RELATED"/>
    <property type="match status" value="1"/>
</dbReference>
<dbReference type="InterPro" id="IPR045004">
    <property type="entry name" value="ECH_dom"/>
</dbReference>
<dbReference type="Gene3D" id="3.90.226.10">
    <property type="entry name" value="2-enoyl-CoA Hydratase, Chain A, domain 1"/>
    <property type="match status" value="1"/>
</dbReference>
<gene>
    <name evidence="6" type="ORF">g.44315</name>
</gene>
<feature type="non-terminal residue" evidence="6">
    <location>
        <position position="150"/>
    </location>
</feature>
<evidence type="ECO:0000256" key="3">
    <source>
        <dbReference type="ARBA" id="ARBA00011915"/>
    </source>
</evidence>
<protein>
    <recommendedName>
        <fullName evidence="3">3-hydroxyisobutyryl-CoA hydrolase</fullName>
        <ecNumber evidence="3">3.1.2.4</ecNumber>
    </recommendedName>
</protein>
<keyword evidence="4" id="KW-0378">Hydrolase</keyword>
<dbReference type="InterPro" id="IPR032259">
    <property type="entry name" value="HIBYL-CoA-H"/>
</dbReference>